<dbReference type="InterPro" id="IPR036388">
    <property type="entry name" value="WH-like_DNA-bd_sf"/>
</dbReference>
<evidence type="ECO:0000256" key="3">
    <source>
        <dbReference type="ARBA" id="ARBA00023125"/>
    </source>
</evidence>
<dbReference type="PANTHER" id="PTHR30537">
    <property type="entry name" value="HTH-TYPE TRANSCRIPTIONAL REGULATOR"/>
    <property type="match status" value="1"/>
</dbReference>
<proteinExistence type="inferred from homology"/>
<evidence type="ECO:0000313" key="6">
    <source>
        <dbReference type="EMBL" id="MCY0150035.1"/>
    </source>
</evidence>
<comment type="caution">
    <text evidence="6">The sequence shown here is derived from an EMBL/GenBank/DDBJ whole genome shotgun (WGS) entry which is preliminary data.</text>
</comment>
<keyword evidence="3" id="KW-0238">DNA-binding</keyword>
<comment type="similarity">
    <text evidence="1">Belongs to the LysR transcriptional regulatory family.</text>
</comment>
<reference evidence="6" key="1">
    <citation type="submission" date="2022-10" db="EMBL/GenBank/DDBJ databases">
        <title>Hoeflea sp. G2-23, isolated from marine algae.</title>
        <authorList>
            <person name="Kristyanto S."/>
            <person name="Kim J.M."/>
            <person name="Jeon C.O."/>
        </authorList>
    </citation>
    <scope>NUCLEOTIDE SEQUENCE</scope>
    <source>
        <strain evidence="6">G2-23</strain>
    </source>
</reference>
<protein>
    <submittedName>
        <fullName evidence="6">LysR family transcriptional regulator</fullName>
    </submittedName>
</protein>
<dbReference type="CDD" id="cd08422">
    <property type="entry name" value="PBP2_CrgA_like"/>
    <property type="match status" value="1"/>
</dbReference>
<dbReference type="Gene3D" id="1.10.10.10">
    <property type="entry name" value="Winged helix-like DNA-binding domain superfamily/Winged helix DNA-binding domain"/>
    <property type="match status" value="1"/>
</dbReference>
<feature type="domain" description="HTH lysR-type" evidence="5">
    <location>
        <begin position="14"/>
        <end position="66"/>
    </location>
</feature>
<dbReference type="SUPFAM" id="SSF46785">
    <property type="entry name" value="Winged helix' DNA-binding domain"/>
    <property type="match status" value="1"/>
</dbReference>
<keyword evidence="7" id="KW-1185">Reference proteome</keyword>
<evidence type="ECO:0000256" key="1">
    <source>
        <dbReference type="ARBA" id="ARBA00009437"/>
    </source>
</evidence>
<evidence type="ECO:0000313" key="7">
    <source>
        <dbReference type="Proteomes" id="UP001073227"/>
    </source>
</evidence>
<gene>
    <name evidence="6" type="ORF">OEG84_20605</name>
</gene>
<evidence type="ECO:0000256" key="2">
    <source>
        <dbReference type="ARBA" id="ARBA00023015"/>
    </source>
</evidence>
<dbReference type="Pfam" id="PF03466">
    <property type="entry name" value="LysR_substrate"/>
    <property type="match status" value="1"/>
</dbReference>
<dbReference type="InterPro" id="IPR005119">
    <property type="entry name" value="LysR_subst-bd"/>
</dbReference>
<dbReference type="RefSeq" id="WP_267655473.1">
    <property type="nucleotide sequence ID" value="NZ_JAOVZR010000001.1"/>
</dbReference>
<organism evidence="6 7">
    <name type="scientific">Hoeflea algicola</name>
    <dbReference type="NCBI Taxonomy" id="2983763"/>
    <lineage>
        <taxon>Bacteria</taxon>
        <taxon>Pseudomonadati</taxon>
        <taxon>Pseudomonadota</taxon>
        <taxon>Alphaproteobacteria</taxon>
        <taxon>Hyphomicrobiales</taxon>
        <taxon>Rhizobiaceae</taxon>
        <taxon>Hoeflea</taxon>
    </lineage>
</organism>
<keyword evidence="4" id="KW-0804">Transcription</keyword>
<dbReference type="EMBL" id="JAOVZR010000001">
    <property type="protein sequence ID" value="MCY0150035.1"/>
    <property type="molecule type" value="Genomic_DNA"/>
</dbReference>
<dbReference type="Pfam" id="PF00126">
    <property type="entry name" value="HTH_1"/>
    <property type="match status" value="1"/>
</dbReference>
<dbReference type="Proteomes" id="UP001073227">
    <property type="component" value="Unassembled WGS sequence"/>
</dbReference>
<dbReference type="PANTHER" id="PTHR30537:SF5">
    <property type="entry name" value="HTH-TYPE TRANSCRIPTIONAL ACTIVATOR TTDR-RELATED"/>
    <property type="match status" value="1"/>
</dbReference>
<sequence>MSRGRAIMAYVDMLRTFVRVYELGSMSAAARDLRVSAAVSSSRISDLEKSLGVRLFNRTTRSLRATAHGELFYKGAIKILDTIREVEGGIAEITEHPKGTLFISAPLALGKKLVAPLIPAFKAEYPDINVRLRLSDRKVDIAQEGLDAAFVLGPLPDSDLRVRAIHDFQRALVASPGYVKSHGMPESGDDILSNRHKCLLLRYPGATEFFWNLVVGGETRGFHPEGSLESDDGDVLTAWALADCGIASKTRYDVSAHLDSGALIEVATATPPVPQPFSCLYPHKRLQDPKVKLFIDHVIKGARVEIERVAASTSSGKI</sequence>
<evidence type="ECO:0000256" key="4">
    <source>
        <dbReference type="ARBA" id="ARBA00023163"/>
    </source>
</evidence>
<dbReference type="Gene3D" id="3.40.190.290">
    <property type="match status" value="1"/>
</dbReference>
<name>A0ABT3ZE15_9HYPH</name>
<dbReference type="InterPro" id="IPR000847">
    <property type="entry name" value="LysR_HTH_N"/>
</dbReference>
<evidence type="ECO:0000259" key="5">
    <source>
        <dbReference type="PROSITE" id="PS50931"/>
    </source>
</evidence>
<dbReference type="PROSITE" id="PS50931">
    <property type="entry name" value="HTH_LYSR"/>
    <property type="match status" value="1"/>
</dbReference>
<dbReference type="InterPro" id="IPR058163">
    <property type="entry name" value="LysR-type_TF_proteobact-type"/>
</dbReference>
<keyword evidence="2" id="KW-0805">Transcription regulation</keyword>
<dbReference type="SUPFAM" id="SSF53850">
    <property type="entry name" value="Periplasmic binding protein-like II"/>
    <property type="match status" value="1"/>
</dbReference>
<dbReference type="InterPro" id="IPR036390">
    <property type="entry name" value="WH_DNA-bd_sf"/>
</dbReference>
<accession>A0ABT3ZE15</accession>